<gene>
    <name evidence="2" type="ORF">TOPH_09096</name>
</gene>
<dbReference type="InterPro" id="IPR011990">
    <property type="entry name" value="TPR-like_helical_dom_sf"/>
</dbReference>
<reference evidence="2 3" key="1">
    <citation type="journal article" date="2015" name="BMC Genomics">
        <title>The genome of the truffle-parasite Tolypocladium ophioglossoides and the evolution of antifungal peptaibiotics.</title>
        <authorList>
            <person name="Quandt C.A."/>
            <person name="Bushley K.E."/>
            <person name="Spatafora J.W."/>
        </authorList>
    </citation>
    <scope>NUCLEOTIDE SEQUENCE [LARGE SCALE GENOMIC DNA]</scope>
    <source>
        <strain evidence="2 3">CBS 100239</strain>
    </source>
</reference>
<protein>
    <submittedName>
        <fullName evidence="2">Uncharacterized protein</fullName>
    </submittedName>
</protein>
<evidence type="ECO:0000313" key="2">
    <source>
        <dbReference type="EMBL" id="KND86264.1"/>
    </source>
</evidence>
<dbReference type="OrthoDB" id="427518at2759"/>
<organism evidence="2 3">
    <name type="scientific">Tolypocladium ophioglossoides (strain CBS 100239)</name>
    <name type="common">Snaketongue truffleclub</name>
    <name type="synonym">Elaphocordyceps ophioglossoides</name>
    <dbReference type="NCBI Taxonomy" id="1163406"/>
    <lineage>
        <taxon>Eukaryota</taxon>
        <taxon>Fungi</taxon>
        <taxon>Dikarya</taxon>
        <taxon>Ascomycota</taxon>
        <taxon>Pezizomycotina</taxon>
        <taxon>Sordariomycetes</taxon>
        <taxon>Hypocreomycetidae</taxon>
        <taxon>Hypocreales</taxon>
        <taxon>Ophiocordycipitaceae</taxon>
        <taxon>Tolypocladium</taxon>
    </lineage>
</organism>
<dbReference type="SUPFAM" id="SSF48452">
    <property type="entry name" value="TPR-like"/>
    <property type="match status" value="1"/>
</dbReference>
<evidence type="ECO:0000256" key="1">
    <source>
        <dbReference type="SAM" id="MobiDB-lite"/>
    </source>
</evidence>
<dbReference type="AlphaFoldDB" id="A0A0L0MWV2"/>
<accession>A0A0L0MWV2</accession>
<dbReference type="EMBL" id="LFRF01000064">
    <property type="protein sequence ID" value="KND86264.1"/>
    <property type="molecule type" value="Genomic_DNA"/>
</dbReference>
<name>A0A0L0MWV2_TOLOC</name>
<evidence type="ECO:0000313" key="3">
    <source>
        <dbReference type="Proteomes" id="UP000036947"/>
    </source>
</evidence>
<feature type="compositionally biased region" description="Polar residues" evidence="1">
    <location>
        <begin position="71"/>
        <end position="80"/>
    </location>
</feature>
<comment type="caution">
    <text evidence="2">The sequence shown here is derived from an EMBL/GenBank/DDBJ whole genome shotgun (WGS) entry which is preliminary data.</text>
</comment>
<dbReference type="STRING" id="1163406.A0A0L0MWV2"/>
<dbReference type="Gene3D" id="1.25.40.10">
    <property type="entry name" value="Tetratricopeptide repeat domain"/>
    <property type="match status" value="1"/>
</dbReference>
<keyword evidence="3" id="KW-1185">Reference proteome</keyword>
<feature type="region of interest" description="Disordered" evidence="1">
    <location>
        <begin position="39"/>
        <end position="80"/>
    </location>
</feature>
<sequence length="852" mass="95684">MECFCHKLLTQQYHDITESETAILRTWAESTHLLQAHPLTAPDEHPAVRAGTKRSASGSAPRARKQPRTLPDSSSTSLILNQPRNQPLQVILPLSSSASDLVNTYSYQIAVKVFGAGGDRLDIQQISSDSRPFVKIFLAIERSDRKIEVQQLIRRTCCYGFALLHQKNTSIDPIVQEIEHALPHVQKPIREKVYHIIRIGEKWKAIIEDFASILNRRPQHLRGLLCLLGSAWERANTEDRQSALAFLSSNTDICDRTLQCTPLVNGVLHQILLEHSFVDETRSLTSHSQSLLGATTMSQSDRSSLNPKAAFARRDLHTLPGAQTAWEASLAAVSDDVLGPGGIHSEDAKILLLLLSFLSTSDEIPVNLFRGAVPRKRWYAQGKIEEVDAVHAGLAPELVRFLSDTPRLSNSFHELDLLSAVSKNHHDQTFTLDDAVASRVRERLRLEDHSFWRCQALLVAYRAIPWKYIESATPNTKLFLPHLKHTLQAFQDCYESLPASIRTDLVLTLVEASRFPNMAWKRFAVGQAEIASLGLEDWYLHCCIAQSQSLLSRIAGNMDHAASSIGDLGQGRVGNAMNKRMHSAIGQATIQRSLNCIQVEDLSTAKRLLEDWIPLDQDPSPVEQVIVFRKDMLLGRILRFQGAFKESLMHLERARKTIGHCKDLIFDEDLRDLTCDHADTLRELDDPWAAENHLRAEITRRDQSYISSGKSLLELSLAEALFAQGRFQEAERLCLGVQSRPGLLKLEKLRLHITMAKIRHVQSDNEGALSCWSGAMKEIGKFQLTNGRTTRIIVTSICDTLSGLGHTWLVRESLKQVASLDGMAKPGGVQYYIAGMRHWLEYLQSRSLRSRM</sequence>
<dbReference type="Proteomes" id="UP000036947">
    <property type="component" value="Unassembled WGS sequence"/>
</dbReference>
<proteinExistence type="predicted"/>